<dbReference type="PANTHER" id="PTHR10696">
    <property type="entry name" value="GAMMA-BUTYROBETAINE HYDROXYLASE-RELATED"/>
    <property type="match status" value="1"/>
</dbReference>
<dbReference type="SUPFAM" id="SSF51197">
    <property type="entry name" value="Clavaminate synthase-like"/>
    <property type="match status" value="1"/>
</dbReference>
<evidence type="ECO:0000256" key="2">
    <source>
        <dbReference type="ARBA" id="ARBA00023194"/>
    </source>
</evidence>
<dbReference type="Gene3D" id="3.60.130.10">
    <property type="entry name" value="Clavaminate synthase-like"/>
    <property type="match status" value="1"/>
</dbReference>
<accession>A0A0F9BC69</accession>
<evidence type="ECO:0000313" key="4">
    <source>
        <dbReference type="EMBL" id="KKL19514.1"/>
    </source>
</evidence>
<dbReference type="GO" id="GO:0016491">
    <property type="term" value="F:oxidoreductase activity"/>
    <property type="evidence" value="ECO:0007669"/>
    <property type="project" value="UniProtKB-KW"/>
</dbReference>
<keyword evidence="1" id="KW-0560">Oxidoreductase</keyword>
<name>A0A0F9BC69_9ZZZZ</name>
<proteinExistence type="predicted"/>
<feature type="non-terminal residue" evidence="4">
    <location>
        <position position="204"/>
    </location>
</feature>
<evidence type="ECO:0000259" key="3">
    <source>
        <dbReference type="Pfam" id="PF02668"/>
    </source>
</evidence>
<dbReference type="InterPro" id="IPR050411">
    <property type="entry name" value="AlphaKG_dependent_hydroxylases"/>
</dbReference>
<protein>
    <recommendedName>
        <fullName evidence="3">TauD/TfdA-like domain-containing protein</fullName>
    </recommendedName>
</protein>
<dbReference type="PANTHER" id="PTHR10696:SF56">
    <property type="entry name" value="TAUD_TFDA-LIKE DOMAIN-CONTAINING PROTEIN"/>
    <property type="match status" value="1"/>
</dbReference>
<feature type="domain" description="TauD/TfdA-like" evidence="3">
    <location>
        <begin position="4"/>
        <end position="177"/>
    </location>
</feature>
<comment type="caution">
    <text evidence="4">The sequence shown here is derived from an EMBL/GenBank/DDBJ whole genome shotgun (WGS) entry which is preliminary data.</text>
</comment>
<gene>
    <name evidence="4" type="ORF">LCGC14_2464710</name>
</gene>
<evidence type="ECO:0000256" key="1">
    <source>
        <dbReference type="ARBA" id="ARBA00023002"/>
    </source>
</evidence>
<keyword evidence="2" id="KW-0045">Antibiotic biosynthesis</keyword>
<dbReference type="Pfam" id="PF02668">
    <property type="entry name" value="TauD"/>
    <property type="match status" value="1"/>
</dbReference>
<dbReference type="InterPro" id="IPR042098">
    <property type="entry name" value="TauD-like_sf"/>
</dbReference>
<dbReference type="GO" id="GO:0017000">
    <property type="term" value="P:antibiotic biosynthetic process"/>
    <property type="evidence" value="ECO:0007669"/>
    <property type="project" value="UniProtKB-KW"/>
</dbReference>
<dbReference type="EMBL" id="LAZR01038462">
    <property type="protein sequence ID" value="KKL19514.1"/>
    <property type="molecule type" value="Genomic_DNA"/>
</dbReference>
<organism evidence="4">
    <name type="scientific">marine sediment metagenome</name>
    <dbReference type="NCBI Taxonomy" id="412755"/>
    <lineage>
        <taxon>unclassified sequences</taxon>
        <taxon>metagenomes</taxon>
        <taxon>ecological metagenomes</taxon>
    </lineage>
</organism>
<dbReference type="InterPro" id="IPR003819">
    <property type="entry name" value="TauD/TfdA-like"/>
</dbReference>
<sequence>MRTTPMQEDFGTILEAENGEHVDDIDRDQVIALIKDRGTVLFRGFKASREEFDGFTDRISDDYMTYKGGGYVRKTVGEKEGKALLSTRYDHGREKQMTFGLPLHGEMYYIDHRPSALWFYCVKPAEQDGQTTACDGAGVYEKLPQQWKDLLHDKRLMFRRTYRDGEWQKIYQTEDPAEAIAFCEDNGLKADFDEAEKTLRTPYL</sequence>
<dbReference type="AlphaFoldDB" id="A0A0F9BC69"/>
<reference evidence="4" key="1">
    <citation type="journal article" date="2015" name="Nature">
        <title>Complex archaea that bridge the gap between prokaryotes and eukaryotes.</title>
        <authorList>
            <person name="Spang A."/>
            <person name="Saw J.H."/>
            <person name="Jorgensen S.L."/>
            <person name="Zaremba-Niedzwiedzka K."/>
            <person name="Martijn J."/>
            <person name="Lind A.E."/>
            <person name="van Eijk R."/>
            <person name="Schleper C."/>
            <person name="Guy L."/>
            <person name="Ettema T.J."/>
        </authorList>
    </citation>
    <scope>NUCLEOTIDE SEQUENCE</scope>
</reference>